<dbReference type="PANTHER" id="PTHR34154:SF3">
    <property type="entry name" value="ALKALI-SENSITIVE LINKAGE PROTEIN 1"/>
    <property type="match status" value="1"/>
</dbReference>
<evidence type="ECO:0000313" key="4">
    <source>
        <dbReference type="EMBL" id="PPQ64330.1"/>
    </source>
</evidence>
<reference evidence="4 5" key="1">
    <citation type="journal article" date="2018" name="Evol. Lett.">
        <title>Horizontal gene cluster transfer increased hallucinogenic mushroom diversity.</title>
        <authorList>
            <person name="Reynolds H.T."/>
            <person name="Vijayakumar V."/>
            <person name="Gluck-Thaler E."/>
            <person name="Korotkin H.B."/>
            <person name="Matheny P.B."/>
            <person name="Slot J.C."/>
        </authorList>
    </citation>
    <scope>NUCLEOTIDE SEQUENCE [LARGE SCALE GENOMIC DNA]</scope>
    <source>
        <strain evidence="4 5">SRW20</strain>
    </source>
</reference>
<organism evidence="4 5">
    <name type="scientific">Gymnopilus dilepis</name>
    <dbReference type="NCBI Taxonomy" id="231916"/>
    <lineage>
        <taxon>Eukaryota</taxon>
        <taxon>Fungi</taxon>
        <taxon>Dikarya</taxon>
        <taxon>Basidiomycota</taxon>
        <taxon>Agaricomycotina</taxon>
        <taxon>Agaricomycetes</taxon>
        <taxon>Agaricomycetidae</taxon>
        <taxon>Agaricales</taxon>
        <taxon>Agaricineae</taxon>
        <taxon>Hymenogastraceae</taxon>
        <taxon>Gymnopilus</taxon>
    </lineage>
</organism>
<evidence type="ECO:0000313" key="5">
    <source>
        <dbReference type="Proteomes" id="UP000284706"/>
    </source>
</evidence>
<keyword evidence="5" id="KW-1185">Reference proteome</keyword>
<evidence type="ECO:0000259" key="3">
    <source>
        <dbReference type="Pfam" id="PF11790"/>
    </source>
</evidence>
<dbReference type="InParanoid" id="A0A409VEG6"/>
<comment type="caution">
    <text evidence="4">The sequence shown here is derived from an EMBL/GenBank/DDBJ whole genome shotgun (WGS) entry which is preliminary data.</text>
</comment>
<feature type="transmembrane region" description="Helical" evidence="1">
    <location>
        <begin position="296"/>
        <end position="320"/>
    </location>
</feature>
<dbReference type="GO" id="GO:0071966">
    <property type="term" value="P:fungal-type cell wall polysaccharide metabolic process"/>
    <property type="evidence" value="ECO:0007669"/>
    <property type="project" value="TreeGrafter"/>
</dbReference>
<dbReference type="AlphaFoldDB" id="A0A409VEG6"/>
<feature type="domain" description="Asl1-like glycosyl hydrolase catalytic" evidence="3">
    <location>
        <begin position="41"/>
        <end position="245"/>
    </location>
</feature>
<dbReference type="PANTHER" id="PTHR34154">
    <property type="entry name" value="ALKALI-SENSITIVE LINKAGE PROTEIN 1"/>
    <property type="match status" value="1"/>
</dbReference>
<feature type="chain" id="PRO_5018971756" description="Asl1-like glycosyl hydrolase catalytic domain-containing protein" evidence="2">
    <location>
        <begin position="21"/>
        <end position="321"/>
    </location>
</feature>
<dbReference type="OrthoDB" id="43654at2759"/>
<keyword evidence="1" id="KW-1133">Transmembrane helix</keyword>
<accession>A0A409VEG6</accession>
<dbReference type="InterPro" id="IPR017853">
    <property type="entry name" value="GH"/>
</dbReference>
<dbReference type="Proteomes" id="UP000284706">
    <property type="component" value="Unassembled WGS sequence"/>
</dbReference>
<keyword evidence="1" id="KW-0472">Membrane</keyword>
<sequence>MLVHLSFFLSVCLWISLASGRTKNPKRGIGYAGDVPGDIINANQSNSLISWDYNWASIPPDYLATANISYIPMQWGSVGIDSFASDVQAQGATAFNEPDFIDESNMEPADAAKLWMQFLQPLKSQGIRLGGPAVTASSTGVPWLQAFFAACTNCTIDFLPLHWYGSGVDAFYNYIWSIHGQFPQYPIWITEYAETSANQSVVMDFMNQTTVYMDGLSWIERYAWFGYFVNMLTDDGALNALGQLYTGAKTVHTENVTSGPTATYNTVNGADNPTFAPASTFPAVFSSAVISRESPLSLVVLFVTVVLAPIVIGISGILYAA</sequence>
<dbReference type="STRING" id="231916.A0A409VEG6"/>
<feature type="signal peptide" evidence="2">
    <location>
        <begin position="1"/>
        <end position="20"/>
    </location>
</feature>
<evidence type="ECO:0000256" key="1">
    <source>
        <dbReference type="SAM" id="Phobius"/>
    </source>
</evidence>
<name>A0A409VEG6_9AGAR</name>
<dbReference type="EMBL" id="NHYE01005668">
    <property type="protein sequence ID" value="PPQ64330.1"/>
    <property type="molecule type" value="Genomic_DNA"/>
</dbReference>
<dbReference type="SUPFAM" id="SSF51445">
    <property type="entry name" value="(Trans)glycosidases"/>
    <property type="match status" value="1"/>
</dbReference>
<dbReference type="GO" id="GO:0009277">
    <property type="term" value="C:fungal-type cell wall"/>
    <property type="evidence" value="ECO:0007669"/>
    <property type="project" value="TreeGrafter"/>
</dbReference>
<keyword evidence="2" id="KW-0732">Signal</keyword>
<dbReference type="InterPro" id="IPR053183">
    <property type="entry name" value="ASL1"/>
</dbReference>
<protein>
    <recommendedName>
        <fullName evidence="3">Asl1-like glycosyl hydrolase catalytic domain-containing protein</fullName>
    </recommendedName>
</protein>
<dbReference type="Pfam" id="PF11790">
    <property type="entry name" value="Glyco_hydro_cc"/>
    <property type="match status" value="1"/>
</dbReference>
<proteinExistence type="predicted"/>
<dbReference type="InterPro" id="IPR024655">
    <property type="entry name" value="Asl1_glyco_hydro_catalytic"/>
</dbReference>
<dbReference type="Gene3D" id="3.20.20.80">
    <property type="entry name" value="Glycosidases"/>
    <property type="match status" value="1"/>
</dbReference>
<gene>
    <name evidence="4" type="ORF">CVT26_002213</name>
</gene>
<keyword evidence="1" id="KW-0812">Transmembrane</keyword>
<evidence type="ECO:0000256" key="2">
    <source>
        <dbReference type="SAM" id="SignalP"/>
    </source>
</evidence>